<feature type="domain" description="YoaP-like" evidence="1">
    <location>
        <begin position="54"/>
        <end position="94"/>
    </location>
</feature>
<evidence type="ECO:0000259" key="1">
    <source>
        <dbReference type="Pfam" id="PF14268"/>
    </source>
</evidence>
<gene>
    <name evidence="2" type="ORF">S01H1_67006</name>
</gene>
<dbReference type="EMBL" id="BARS01044337">
    <property type="protein sequence ID" value="GAG35122.1"/>
    <property type="molecule type" value="Genomic_DNA"/>
</dbReference>
<proteinExistence type="predicted"/>
<name>X0XIB1_9ZZZZ</name>
<sequence length="101" mass="11277">RKAPSPKFAAGWDRTLRKYGSGLTIIKSDQCPCIAKCTDDILQACQTLRIRPRVVELKTGRQARNAPSAYGIFNVIYDGKVVAEHPISGTRFLNIMRKLSK</sequence>
<protein>
    <recommendedName>
        <fullName evidence="1">YoaP-like domain-containing protein</fullName>
    </recommendedName>
</protein>
<accession>X0XIB1</accession>
<reference evidence="2" key="1">
    <citation type="journal article" date="2014" name="Front. Microbiol.">
        <title>High frequency of phylogenetically diverse reductive dehalogenase-homologous genes in deep subseafloor sedimentary metagenomes.</title>
        <authorList>
            <person name="Kawai M."/>
            <person name="Futagami T."/>
            <person name="Toyoda A."/>
            <person name="Takaki Y."/>
            <person name="Nishi S."/>
            <person name="Hori S."/>
            <person name="Arai W."/>
            <person name="Tsubouchi T."/>
            <person name="Morono Y."/>
            <person name="Uchiyama I."/>
            <person name="Ito T."/>
            <person name="Fujiyama A."/>
            <person name="Inagaki F."/>
            <person name="Takami H."/>
        </authorList>
    </citation>
    <scope>NUCLEOTIDE SEQUENCE</scope>
    <source>
        <strain evidence="2">Expedition CK06-06</strain>
    </source>
</reference>
<dbReference type="AlphaFoldDB" id="X0XIB1"/>
<feature type="non-terminal residue" evidence="2">
    <location>
        <position position="1"/>
    </location>
</feature>
<comment type="caution">
    <text evidence="2">The sequence shown here is derived from an EMBL/GenBank/DDBJ whole genome shotgun (WGS) entry which is preliminary data.</text>
</comment>
<organism evidence="2">
    <name type="scientific">marine sediment metagenome</name>
    <dbReference type="NCBI Taxonomy" id="412755"/>
    <lineage>
        <taxon>unclassified sequences</taxon>
        <taxon>metagenomes</taxon>
        <taxon>ecological metagenomes</taxon>
    </lineage>
</organism>
<dbReference type="Pfam" id="PF14268">
    <property type="entry name" value="YoaP"/>
    <property type="match status" value="1"/>
</dbReference>
<evidence type="ECO:0000313" key="2">
    <source>
        <dbReference type="EMBL" id="GAG35122.1"/>
    </source>
</evidence>
<dbReference type="InterPro" id="IPR025685">
    <property type="entry name" value="YoaP-like_dom"/>
</dbReference>